<organism evidence="1 2">
    <name type="scientific">Araneus ventricosus</name>
    <name type="common">Orbweaver spider</name>
    <name type="synonym">Epeira ventricosa</name>
    <dbReference type="NCBI Taxonomy" id="182803"/>
    <lineage>
        <taxon>Eukaryota</taxon>
        <taxon>Metazoa</taxon>
        <taxon>Ecdysozoa</taxon>
        <taxon>Arthropoda</taxon>
        <taxon>Chelicerata</taxon>
        <taxon>Arachnida</taxon>
        <taxon>Araneae</taxon>
        <taxon>Araneomorphae</taxon>
        <taxon>Entelegynae</taxon>
        <taxon>Araneoidea</taxon>
        <taxon>Araneidae</taxon>
        <taxon>Araneus</taxon>
    </lineage>
</organism>
<dbReference type="Proteomes" id="UP000499080">
    <property type="component" value="Unassembled WGS sequence"/>
</dbReference>
<evidence type="ECO:0000313" key="2">
    <source>
        <dbReference type="Proteomes" id="UP000499080"/>
    </source>
</evidence>
<keyword evidence="2" id="KW-1185">Reference proteome</keyword>
<gene>
    <name evidence="1" type="ORF">AVEN_7571_1</name>
</gene>
<dbReference type="AlphaFoldDB" id="A0A4Y2IRH4"/>
<protein>
    <submittedName>
        <fullName evidence="1">Uncharacterized protein</fullName>
    </submittedName>
</protein>
<evidence type="ECO:0000313" key="1">
    <source>
        <dbReference type="EMBL" id="GBM80270.1"/>
    </source>
</evidence>
<sequence length="75" mass="9045">MANSMRSVYRFKLLFNGLSFHEFRPRFALYPAFGMERIDVARRLWTVRKQIYIEESEELVVLENVNNQCEAKEEK</sequence>
<reference evidence="1 2" key="1">
    <citation type="journal article" date="2019" name="Sci. Rep.">
        <title>Orb-weaving spider Araneus ventricosus genome elucidates the spidroin gene catalogue.</title>
        <authorList>
            <person name="Kono N."/>
            <person name="Nakamura H."/>
            <person name="Ohtoshi R."/>
            <person name="Moran D.A.P."/>
            <person name="Shinohara A."/>
            <person name="Yoshida Y."/>
            <person name="Fujiwara M."/>
            <person name="Mori M."/>
            <person name="Tomita M."/>
            <person name="Arakawa K."/>
        </authorList>
    </citation>
    <scope>NUCLEOTIDE SEQUENCE [LARGE SCALE GENOMIC DNA]</scope>
</reference>
<name>A0A4Y2IRH4_ARAVE</name>
<accession>A0A4Y2IRH4</accession>
<comment type="caution">
    <text evidence="1">The sequence shown here is derived from an EMBL/GenBank/DDBJ whole genome shotgun (WGS) entry which is preliminary data.</text>
</comment>
<proteinExistence type="predicted"/>
<dbReference type="EMBL" id="BGPR01002870">
    <property type="protein sequence ID" value="GBM80270.1"/>
    <property type="molecule type" value="Genomic_DNA"/>
</dbReference>